<sequence length="107" mass="12190">MSKIHRSLIEYNEGYTEDPKSFYGLSAGDNQEHAVDITNALVEMLGFQSARFIGLTKEGQLAFMAKTDRAQWQVSVDYDSNSGYACVRYVLMEPGRQEIHERSLYIT</sequence>
<organism evidence="1 2">
    <name type="scientific">Paenibacillus agilis</name>
    <dbReference type="NCBI Taxonomy" id="3020863"/>
    <lineage>
        <taxon>Bacteria</taxon>
        <taxon>Bacillati</taxon>
        <taxon>Bacillota</taxon>
        <taxon>Bacilli</taxon>
        <taxon>Bacillales</taxon>
        <taxon>Paenibacillaceae</taxon>
        <taxon>Paenibacillus</taxon>
    </lineage>
</organism>
<gene>
    <name evidence="1" type="ORF">FPZ44_24700</name>
</gene>
<dbReference type="EMBL" id="VNJK01000007">
    <property type="protein sequence ID" value="TVX85559.1"/>
    <property type="molecule type" value="Genomic_DNA"/>
</dbReference>
<keyword evidence="2" id="KW-1185">Reference proteome</keyword>
<evidence type="ECO:0000313" key="1">
    <source>
        <dbReference type="EMBL" id="TVX85559.1"/>
    </source>
</evidence>
<evidence type="ECO:0000313" key="2">
    <source>
        <dbReference type="Proteomes" id="UP000318102"/>
    </source>
</evidence>
<proteinExistence type="predicted"/>
<name>A0A559ID13_9BACL</name>
<accession>A0A559ID13</accession>
<dbReference type="AlphaFoldDB" id="A0A559ID13"/>
<dbReference type="RefSeq" id="WP_144995047.1">
    <property type="nucleotide sequence ID" value="NZ_VNJK01000007.1"/>
</dbReference>
<reference evidence="1 2" key="1">
    <citation type="submission" date="2019-07" db="EMBL/GenBank/DDBJ databases">
        <authorList>
            <person name="Kim J."/>
        </authorList>
    </citation>
    <scope>NUCLEOTIDE SEQUENCE [LARGE SCALE GENOMIC DNA]</scope>
    <source>
        <strain evidence="1 2">N4</strain>
    </source>
</reference>
<protein>
    <submittedName>
        <fullName evidence="1">Uncharacterized protein</fullName>
    </submittedName>
</protein>
<dbReference type="Proteomes" id="UP000318102">
    <property type="component" value="Unassembled WGS sequence"/>
</dbReference>
<comment type="caution">
    <text evidence="1">The sequence shown here is derived from an EMBL/GenBank/DDBJ whole genome shotgun (WGS) entry which is preliminary data.</text>
</comment>